<accession>A0A2G9YJM9</accession>
<dbReference type="PROSITE" id="PS50943">
    <property type="entry name" value="HTH_CROC1"/>
    <property type="match status" value="1"/>
</dbReference>
<proteinExistence type="predicted"/>
<gene>
    <name evidence="2" type="ORF">COX41_02885</name>
</gene>
<organism evidence="2 3">
    <name type="scientific">Candidatus Sherwoodlollariibacterium unditelluris</name>
    <dbReference type="NCBI Taxonomy" id="1974757"/>
    <lineage>
        <taxon>Bacteria</taxon>
        <taxon>Pseudomonadati</taxon>
        <taxon>Candidatus Omnitrophota</taxon>
        <taxon>Candidatus Sherwoodlollariibacterium</taxon>
    </lineage>
</organism>
<reference evidence="2 3" key="1">
    <citation type="submission" date="2017-09" db="EMBL/GenBank/DDBJ databases">
        <title>Depth-based differentiation of microbial function through sediment-hosted aquifers and enrichment of novel symbionts in the deep terrestrial subsurface.</title>
        <authorList>
            <person name="Probst A.J."/>
            <person name="Ladd B."/>
            <person name="Jarett J.K."/>
            <person name="Geller-Mcgrath D.E."/>
            <person name="Sieber C.M."/>
            <person name="Emerson J.B."/>
            <person name="Anantharaman K."/>
            <person name="Thomas B.C."/>
            <person name="Malmstrom R."/>
            <person name="Stieglmeier M."/>
            <person name="Klingl A."/>
            <person name="Woyke T."/>
            <person name="Ryan C.M."/>
            <person name="Banfield J.F."/>
        </authorList>
    </citation>
    <scope>NUCLEOTIDE SEQUENCE [LARGE SCALE GENOMIC DNA]</scope>
    <source>
        <strain evidence="2">CG23_combo_of_CG06-09_8_20_14_all_41_10</strain>
    </source>
</reference>
<dbReference type="InterPro" id="IPR001387">
    <property type="entry name" value="Cro/C1-type_HTH"/>
</dbReference>
<dbReference type="CDD" id="cd00093">
    <property type="entry name" value="HTH_XRE"/>
    <property type="match status" value="1"/>
</dbReference>
<dbReference type="EMBL" id="PCRK01000064">
    <property type="protein sequence ID" value="PIP19450.1"/>
    <property type="molecule type" value="Genomic_DNA"/>
</dbReference>
<dbReference type="SMART" id="SM00530">
    <property type="entry name" value="HTH_XRE"/>
    <property type="match status" value="1"/>
</dbReference>
<dbReference type="GO" id="GO:0003677">
    <property type="term" value="F:DNA binding"/>
    <property type="evidence" value="ECO:0007669"/>
    <property type="project" value="InterPro"/>
</dbReference>
<comment type="caution">
    <text evidence="2">The sequence shown here is derived from an EMBL/GenBank/DDBJ whole genome shotgun (WGS) entry which is preliminary data.</text>
</comment>
<sequence>MEKNKTYMDKLMTGKVFREKFNQEYQNLCIAEQIAQARHHACLTQSDLAKRIHTTKSAISRYENADYNKYGIALLTRIAKACGADLKIVFVVSKSAKNGSRFATA</sequence>
<evidence type="ECO:0000313" key="3">
    <source>
        <dbReference type="Proteomes" id="UP000231292"/>
    </source>
</evidence>
<dbReference type="Gene3D" id="1.10.260.40">
    <property type="entry name" value="lambda repressor-like DNA-binding domains"/>
    <property type="match status" value="1"/>
</dbReference>
<name>A0A2G9YJM9_9BACT</name>
<dbReference type="Proteomes" id="UP000231292">
    <property type="component" value="Unassembled WGS sequence"/>
</dbReference>
<dbReference type="SUPFAM" id="SSF47413">
    <property type="entry name" value="lambda repressor-like DNA-binding domains"/>
    <property type="match status" value="1"/>
</dbReference>
<protein>
    <submittedName>
        <fullName evidence="2">Transcriptional regulator</fullName>
    </submittedName>
</protein>
<feature type="domain" description="HTH cro/C1-type" evidence="1">
    <location>
        <begin position="34"/>
        <end position="89"/>
    </location>
</feature>
<dbReference type="InterPro" id="IPR010982">
    <property type="entry name" value="Lambda_DNA-bd_dom_sf"/>
</dbReference>
<dbReference type="Pfam" id="PF13560">
    <property type="entry name" value="HTH_31"/>
    <property type="match status" value="1"/>
</dbReference>
<dbReference type="AlphaFoldDB" id="A0A2G9YJM9"/>
<evidence type="ECO:0000313" key="2">
    <source>
        <dbReference type="EMBL" id="PIP19450.1"/>
    </source>
</evidence>
<evidence type="ECO:0000259" key="1">
    <source>
        <dbReference type="PROSITE" id="PS50943"/>
    </source>
</evidence>